<protein>
    <submittedName>
        <fullName evidence="2">Uncharacterized protein</fullName>
    </submittedName>
</protein>
<evidence type="ECO:0000313" key="3">
    <source>
        <dbReference type="Proteomes" id="UP001626536"/>
    </source>
</evidence>
<feature type="region of interest" description="Disordered" evidence="1">
    <location>
        <begin position="39"/>
        <end position="65"/>
    </location>
</feature>
<dbReference type="EMBL" id="CP136862">
    <property type="protein sequence ID" value="WOJ89745.1"/>
    <property type="molecule type" value="Genomic_DNA"/>
</dbReference>
<dbReference type="Proteomes" id="UP001626536">
    <property type="component" value="Chromosome"/>
</dbReference>
<keyword evidence="3" id="KW-1185">Reference proteome</keyword>
<gene>
    <name evidence="2" type="ORF">RZS28_00045</name>
</gene>
<organism evidence="2 3">
    <name type="scientific">Methylocapsa polymorpha</name>
    <dbReference type="NCBI Taxonomy" id="3080828"/>
    <lineage>
        <taxon>Bacteria</taxon>
        <taxon>Pseudomonadati</taxon>
        <taxon>Pseudomonadota</taxon>
        <taxon>Alphaproteobacteria</taxon>
        <taxon>Hyphomicrobiales</taxon>
        <taxon>Beijerinckiaceae</taxon>
        <taxon>Methylocapsa</taxon>
    </lineage>
</organism>
<proteinExistence type="predicted"/>
<name>A0ABZ0HTT5_9HYPH</name>
<dbReference type="RefSeq" id="WP_407339191.1">
    <property type="nucleotide sequence ID" value="NZ_CP136862.1"/>
</dbReference>
<reference evidence="2 3" key="1">
    <citation type="submission" date="2023-10" db="EMBL/GenBank/DDBJ databases">
        <title>Novel methanotroph of the genus Methylocapsa from a subarctic wetland.</title>
        <authorList>
            <person name="Belova S.E."/>
            <person name="Oshkin I.Y."/>
            <person name="Miroshnikov K."/>
            <person name="Dedysh S.N."/>
        </authorList>
    </citation>
    <scope>NUCLEOTIDE SEQUENCE [LARGE SCALE GENOMIC DNA]</scope>
    <source>
        <strain evidence="2 3">RX1</strain>
    </source>
</reference>
<evidence type="ECO:0000256" key="1">
    <source>
        <dbReference type="SAM" id="MobiDB-lite"/>
    </source>
</evidence>
<sequence length="65" mass="7086">MTEQDTSPKTVAPQNVPRDLLSRLYREIGISAVAAALESTARKPQKATQARPQELPAILRDDEAA</sequence>
<accession>A0ABZ0HTT5</accession>
<evidence type="ECO:0000313" key="2">
    <source>
        <dbReference type="EMBL" id="WOJ89745.1"/>
    </source>
</evidence>